<dbReference type="Proteomes" id="UP001221757">
    <property type="component" value="Unassembled WGS sequence"/>
</dbReference>
<evidence type="ECO:0000313" key="2">
    <source>
        <dbReference type="EMBL" id="KAJ7687140.1"/>
    </source>
</evidence>
<dbReference type="EMBL" id="JARKIE010000090">
    <property type="protein sequence ID" value="KAJ7687140.1"/>
    <property type="molecule type" value="Genomic_DNA"/>
</dbReference>
<name>A0AAD7DB13_MYCRO</name>
<evidence type="ECO:0000313" key="3">
    <source>
        <dbReference type="Proteomes" id="UP001221757"/>
    </source>
</evidence>
<comment type="caution">
    <text evidence="2">The sequence shown here is derived from an EMBL/GenBank/DDBJ whole genome shotgun (WGS) entry which is preliminary data.</text>
</comment>
<gene>
    <name evidence="2" type="ORF">B0H17DRAFT_699784</name>
</gene>
<accession>A0AAD7DB13</accession>
<reference evidence="2" key="1">
    <citation type="submission" date="2023-03" db="EMBL/GenBank/DDBJ databases">
        <title>Massive genome expansion in bonnet fungi (Mycena s.s.) driven by repeated elements and novel gene families across ecological guilds.</title>
        <authorList>
            <consortium name="Lawrence Berkeley National Laboratory"/>
            <person name="Harder C.B."/>
            <person name="Miyauchi S."/>
            <person name="Viragh M."/>
            <person name="Kuo A."/>
            <person name="Thoen E."/>
            <person name="Andreopoulos B."/>
            <person name="Lu D."/>
            <person name="Skrede I."/>
            <person name="Drula E."/>
            <person name="Henrissat B."/>
            <person name="Morin E."/>
            <person name="Kohler A."/>
            <person name="Barry K."/>
            <person name="LaButti K."/>
            <person name="Morin E."/>
            <person name="Salamov A."/>
            <person name="Lipzen A."/>
            <person name="Mereny Z."/>
            <person name="Hegedus B."/>
            <person name="Baldrian P."/>
            <person name="Stursova M."/>
            <person name="Weitz H."/>
            <person name="Taylor A."/>
            <person name="Grigoriev I.V."/>
            <person name="Nagy L.G."/>
            <person name="Martin F."/>
            <person name="Kauserud H."/>
        </authorList>
    </citation>
    <scope>NUCLEOTIDE SEQUENCE</scope>
    <source>
        <strain evidence="2">CBHHK067</strain>
    </source>
</reference>
<keyword evidence="3" id="KW-1185">Reference proteome</keyword>
<sequence length="214" mass="23304">MVRSVVLEPPNSAGGSAGSSAGDGPRSVKDMGPREPEAYRENHLKKVQQQLDSCPKGPALVSQGEMMALLQAYGHPVEGKYGLLARGNTVYEFEQMFWVDVVRGDAAIGTLFGASRFVGRLTQCGATQRSCISSAEVEAVLGHKEAVWMFWQLLKGARSDTPEGVALIKDEHIASQLQQEFSHSFLASSPRAKRAPPDSERTLTISMRTWRSAQ</sequence>
<dbReference type="AlphaFoldDB" id="A0AAD7DB13"/>
<organism evidence="2 3">
    <name type="scientific">Mycena rosella</name>
    <name type="common">Pink bonnet</name>
    <name type="synonym">Agaricus rosellus</name>
    <dbReference type="NCBI Taxonomy" id="1033263"/>
    <lineage>
        <taxon>Eukaryota</taxon>
        <taxon>Fungi</taxon>
        <taxon>Dikarya</taxon>
        <taxon>Basidiomycota</taxon>
        <taxon>Agaricomycotina</taxon>
        <taxon>Agaricomycetes</taxon>
        <taxon>Agaricomycetidae</taxon>
        <taxon>Agaricales</taxon>
        <taxon>Marasmiineae</taxon>
        <taxon>Mycenaceae</taxon>
        <taxon>Mycena</taxon>
    </lineage>
</organism>
<feature type="region of interest" description="Disordered" evidence="1">
    <location>
        <begin position="1"/>
        <end position="38"/>
    </location>
</feature>
<protein>
    <submittedName>
        <fullName evidence="2">Uncharacterized protein</fullName>
    </submittedName>
</protein>
<evidence type="ECO:0000256" key="1">
    <source>
        <dbReference type="SAM" id="MobiDB-lite"/>
    </source>
</evidence>
<feature type="compositionally biased region" description="Basic and acidic residues" evidence="1">
    <location>
        <begin position="26"/>
        <end position="38"/>
    </location>
</feature>
<proteinExistence type="predicted"/>
<feature type="compositionally biased region" description="Low complexity" evidence="1">
    <location>
        <begin position="12"/>
        <end position="22"/>
    </location>
</feature>